<gene>
    <name evidence="2" type="ORF">GLW04_00370</name>
</gene>
<feature type="transmembrane region" description="Helical" evidence="1">
    <location>
        <begin position="66"/>
        <end position="83"/>
    </location>
</feature>
<dbReference type="AlphaFoldDB" id="A0A845DLF8"/>
<dbReference type="RefSeq" id="WP_160834800.1">
    <property type="nucleotide sequence ID" value="NZ_WMET01000001.1"/>
</dbReference>
<feature type="transmembrane region" description="Helical" evidence="1">
    <location>
        <begin position="129"/>
        <end position="149"/>
    </location>
</feature>
<feature type="transmembrane region" description="Helical" evidence="1">
    <location>
        <begin position="40"/>
        <end position="59"/>
    </location>
</feature>
<keyword evidence="1" id="KW-0812">Transmembrane</keyword>
<evidence type="ECO:0000313" key="2">
    <source>
        <dbReference type="EMBL" id="MYL18320.1"/>
    </source>
</evidence>
<keyword evidence="1" id="KW-0472">Membrane</keyword>
<comment type="caution">
    <text evidence="2">The sequence shown here is derived from an EMBL/GenBank/DDBJ whole genome shotgun (WGS) entry which is preliminary data.</text>
</comment>
<protein>
    <submittedName>
        <fullName evidence="2">Uncharacterized protein</fullName>
    </submittedName>
</protein>
<organism evidence="2 3">
    <name type="scientific">Halobacillus litoralis</name>
    <dbReference type="NCBI Taxonomy" id="45668"/>
    <lineage>
        <taxon>Bacteria</taxon>
        <taxon>Bacillati</taxon>
        <taxon>Bacillota</taxon>
        <taxon>Bacilli</taxon>
        <taxon>Bacillales</taxon>
        <taxon>Bacillaceae</taxon>
        <taxon>Halobacillus</taxon>
    </lineage>
</organism>
<feature type="transmembrane region" description="Helical" evidence="1">
    <location>
        <begin position="95"/>
        <end position="117"/>
    </location>
</feature>
<dbReference type="Proteomes" id="UP000460949">
    <property type="component" value="Unassembled WGS sequence"/>
</dbReference>
<accession>A0A845DLF8</accession>
<evidence type="ECO:0000313" key="3">
    <source>
        <dbReference type="Proteomes" id="UP000460949"/>
    </source>
</evidence>
<keyword evidence="1" id="KW-1133">Transmembrane helix</keyword>
<sequence>MSEKQQLYAHTGLMAAFSLFLFLSFVTAEADSAQRVMITISEVIGCSAVAGAAISLYYIKSSQRMLILAILAFLAPWLVYGIGYEAGWNGDTSYVWVWFIGLYLLLAGSFIVLRMSYKKTEEIFKLVPVFLMFVNAILTAYLIFIHIWWNLPFV</sequence>
<evidence type="ECO:0000256" key="1">
    <source>
        <dbReference type="SAM" id="Phobius"/>
    </source>
</evidence>
<dbReference type="OrthoDB" id="2969594at2"/>
<dbReference type="EMBL" id="WMET01000001">
    <property type="protein sequence ID" value="MYL18320.1"/>
    <property type="molecule type" value="Genomic_DNA"/>
</dbReference>
<name>A0A845DLF8_9BACI</name>
<proteinExistence type="predicted"/>
<reference evidence="2 3" key="1">
    <citation type="submission" date="2019-11" db="EMBL/GenBank/DDBJ databases">
        <title>Genome sequences of 17 halophilic strains isolated from different environments.</title>
        <authorList>
            <person name="Furrow R.E."/>
        </authorList>
    </citation>
    <scope>NUCLEOTIDE SEQUENCE [LARGE SCALE GENOMIC DNA]</scope>
    <source>
        <strain evidence="2 3">22511_23_Filter</strain>
    </source>
</reference>